<gene>
    <name evidence="2" type="ORF">FNV43_RR07901</name>
</gene>
<feature type="region of interest" description="Disordered" evidence="1">
    <location>
        <begin position="1"/>
        <end position="25"/>
    </location>
</feature>
<evidence type="ECO:0000256" key="1">
    <source>
        <dbReference type="SAM" id="MobiDB-lite"/>
    </source>
</evidence>
<organism evidence="2 3">
    <name type="scientific">Rhamnella rubrinervis</name>
    <dbReference type="NCBI Taxonomy" id="2594499"/>
    <lineage>
        <taxon>Eukaryota</taxon>
        <taxon>Viridiplantae</taxon>
        <taxon>Streptophyta</taxon>
        <taxon>Embryophyta</taxon>
        <taxon>Tracheophyta</taxon>
        <taxon>Spermatophyta</taxon>
        <taxon>Magnoliopsida</taxon>
        <taxon>eudicotyledons</taxon>
        <taxon>Gunneridae</taxon>
        <taxon>Pentapetalae</taxon>
        <taxon>rosids</taxon>
        <taxon>fabids</taxon>
        <taxon>Rosales</taxon>
        <taxon>Rhamnaceae</taxon>
        <taxon>rhamnoid group</taxon>
        <taxon>Rhamneae</taxon>
        <taxon>Rhamnella</taxon>
    </lineage>
</organism>
<feature type="region of interest" description="Disordered" evidence="1">
    <location>
        <begin position="139"/>
        <end position="161"/>
    </location>
</feature>
<evidence type="ECO:0000313" key="2">
    <source>
        <dbReference type="EMBL" id="KAF3451805.1"/>
    </source>
</evidence>
<keyword evidence="3" id="KW-1185">Reference proteome</keyword>
<name>A0A8K0MNF5_9ROSA</name>
<dbReference type="Proteomes" id="UP000796880">
    <property type="component" value="Unassembled WGS sequence"/>
</dbReference>
<dbReference type="OrthoDB" id="1671024at2759"/>
<proteinExistence type="predicted"/>
<comment type="caution">
    <text evidence="2">The sequence shown here is derived from an EMBL/GenBank/DDBJ whole genome shotgun (WGS) entry which is preliminary data.</text>
</comment>
<reference evidence="2" key="1">
    <citation type="submission" date="2020-03" db="EMBL/GenBank/DDBJ databases">
        <title>A high-quality chromosome-level genome assembly of a woody plant with both climbing and erect habits, Rhamnella rubrinervis.</title>
        <authorList>
            <person name="Lu Z."/>
            <person name="Yang Y."/>
            <person name="Zhu X."/>
            <person name="Sun Y."/>
        </authorList>
    </citation>
    <scope>NUCLEOTIDE SEQUENCE</scope>
    <source>
        <strain evidence="2">BYM</strain>
        <tissue evidence="2">Leaf</tissue>
    </source>
</reference>
<sequence length="190" mass="21093">MGFNISCFGNSSTTQRRPKAAEAGSVSINPSPVSSILDLITRPACCLKTYNAKRRILSPAEKNSKVMIRRRSTLEDWILSSPGLDIPDCNISSAGTELNVSRHYFCRKAHLSSTRPQMTLASKARGSFTLKKLVAKAEHEGEESDKGISSMRRNRSCKSKKVSFRLPEEADFIIIHSPEPEETFNDQESS</sequence>
<protein>
    <submittedName>
        <fullName evidence="2">Uncharacterized protein</fullName>
    </submittedName>
</protein>
<accession>A0A8K0MNF5</accession>
<dbReference type="AlphaFoldDB" id="A0A8K0MNF5"/>
<feature type="compositionally biased region" description="Basic residues" evidence="1">
    <location>
        <begin position="152"/>
        <end position="161"/>
    </location>
</feature>
<evidence type="ECO:0000313" key="3">
    <source>
        <dbReference type="Proteomes" id="UP000796880"/>
    </source>
</evidence>
<dbReference type="EMBL" id="VOIH02000003">
    <property type="protein sequence ID" value="KAF3451805.1"/>
    <property type="molecule type" value="Genomic_DNA"/>
</dbReference>